<dbReference type="OrthoDB" id="24630at2759"/>
<dbReference type="AlphaFoldDB" id="A0A9P6WCN2"/>
<accession>A0A9P6WCN2</accession>
<dbReference type="PANTHER" id="PTHR13016">
    <property type="entry name" value="AMMECR1 HOMOLOG"/>
    <property type="match status" value="1"/>
</dbReference>
<dbReference type="InterPro" id="IPR027485">
    <property type="entry name" value="AMMECR1_N"/>
</dbReference>
<dbReference type="PANTHER" id="PTHR13016:SF0">
    <property type="entry name" value="AMME SYNDROME CANDIDATE GENE 1 PROTEIN"/>
    <property type="match status" value="1"/>
</dbReference>
<proteinExistence type="predicted"/>
<dbReference type="PROSITE" id="PS51112">
    <property type="entry name" value="AMMECR1"/>
    <property type="match status" value="1"/>
</dbReference>
<sequence>MTEHAIAGSPYAFYAFYCLYRHFFQGPGHGITLSAICEKLYPNNHINVNEKTSLFITWKKRSHSKHDYLLRGCIGTFSKLPLEVGIGRFALVAALEDTRFSPISENELPNLKCYCNILQNFETIFSSLKKTDTQHDIFNWTIGKHGIELKFRDPSNNRLRSATFLPDVMVEQGWDKEDTFKNLLEKAGCVSNINDIMNNYEQYFIEVIRYEGNKSSINYKDFKNGLDRISRKH</sequence>
<dbReference type="InterPro" id="IPR036071">
    <property type="entry name" value="AMMECR1_dom_sf"/>
</dbReference>
<evidence type="ECO:0000313" key="2">
    <source>
        <dbReference type="EMBL" id="KAG0668267.1"/>
    </source>
</evidence>
<keyword evidence="3" id="KW-1185">Reference proteome</keyword>
<organism evidence="2 3">
    <name type="scientific">Maudiozyma exigua</name>
    <name type="common">Yeast</name>
    <name type="synonym">Kazachstania exigua</name>
    <dbReference type="NCBI Taxonomy" id="34358"/>
    <lineage>
        <taxon>Eukaryota</taxon>
        <taxon>Fungi</taxon>
        <taxon>Dikarya</taxon>
        <taxon>Ascomycota</taxon>
        <taxon>Saccharomycotina</taxon>
        <taxon>Saccharomycetes</taxon>
        <taxon>Saccharomycetales</taxon>
        <taxon>Saccharomycetaceae</taxon>
        <taxon>Maudiozyma</taxon>
    </lineage>
</organism>
<name>A0A9P6WCN2_MAUEX</name>
<reference evidence="2 3" key="1">
    <citation type="submission" date="2020-11" db="EMBL/GenBank/DDBJ databases">
        <title>Kefir isolates.</title>
        <authorList>
            <person name="Marcisauskas S."/>
            <person name="Kim Y."/>
            <person name="Blasche S."/>
        </authorList>
    </citation>
    <scope>NUCLEOTIDE SEQUENCE [LARGE SCALE GENOMIC DNA]</scope>
    <source>
        <strain evidence="2 3">OG2</strain>
    </source>
</reference>
<dbReference type="SUPFAM" id="SSF143447">
    <property type="entry name" value="AMMECR1-like"/>
    <property type="match status" value="1"/>
</dbReference>
<dbReference type="InterPro" id="IPR002733">
    <property type="entry name" value="AMMECR1_domain"/>
</dbReference>
<dbReference type="Pfam" id="PF01871">
    <property type="entry name" value="AMMECR1"/>
    <property type="match status" value="1"/>
</dbReference>
<dbReference type="Proteomes" id="UP000750334">
    <property type="component" value="Unassembled WGS sequence"/>
</dbReference>
<protein>
    <recommendedName>
        <fullName evidence="1">AMMECR1 domain-containing protein</fullName>
    </recommendedName>
</protein>
<comment type="caution">
    <text evidence="2">The sequence shown here is derived from an EMBL/GenBank/DDBJ whole genome shotgun (WGS) entry which is preliminary data.</text>
</comment>
<dbReference type="NCBIfam" id="TIGR00296">
    <property type="entry name" value="TIGR00296 family protein"/>
    <property type="match status" value="1"/>
</dbReference>
<gene>
    <name evidence="2" type="ORF">C6P45_004873</name>
</gene>
<evidence type="ECO:0000313" key="3">
    <source>
        <dbReference type="Proteomes" id="UP000750334"/>
    </source>
</evidence>
<dbReference type="Gene3D" id="3.30.700.20">
    <property type="entry name" value="Hypothetical protein ph0010, domain 1"/>
    <property type="match status" value="1"/>
</dbReference>
<evidence type="ECO:0000259" key="1">
    <source>
        <dbReference type="PROSITE" id="PS51112"/>
    </source>
</evidence>
<dbReference type="InterPro" id="IPR023473">
    <property type="entry name" value="AMMECR1"/>
</dbReference>
<feature type="domain" description="AMMECR1" evidence="1">
    <location>
        <begin position="6"/>
        <end position="226"/>
    </location>
</feature>
<dbReference type="EMBL" id="PUHR01000073">
    <property type="protein sequence ID" value="KAG0668267.1"/>
    <property type="molecule type" value="Genomic_DNA"/>
</dbReference>